<dbReference type="EMBL" id="NEXC01000004">
    <property type="protein sequence ID" value="PSN84381.1"/>
    <property type="molecule type" value="Genomic_DNA"/>
</dbReference>
<dbReference type="Pfam" id="PF13635">
    <property type="entry name" value="DUF4143"/>
    <property type="match status" value="1"/>
</dbReference>
<proteinExistence type="predicted"/>
<name>A0A2R6ADB2_9ARCH</name>
<organism evidence="2 3">
    <name type="scientific">Candidatus Marsarchaeota G1 archaeon OSP_D</name>
    <dbReference type="NCBI Taxonomy" id="1978155"/>
    <lineage>
        <taxon>Archaea</taxon>
        <taxon>Candidatus Marsarchaeota</taxon>
        <taxon>Candidatus Marsarchaeota group 1</taxon>
    </lineage>
</organism>
<dbReference type="Proteomes" id="UP000240880">
    <property type="component" value="Unassembled WGS sequence"/>
</dbReference>
<accession>A0A2R6ADB2</accession>
<evidence type="ECO:0000259" key="1">
    <source>
        <dbReference type="Pfam" id="PF13635"/>
    </source>
</evidence>
<protein>
    <recommendedName>
        <fullName evidence="1">DUF4143 domain-containing protein</fullName>
    </recommendedName>
</protein>
<evidence type="ECO:0000313" key="3">
    <source>
        <dbReference type="Proteomes" id="UP000240880"/>
    </source>
</evidence>
<evidence type="ECO:0000313" key="2">
    <source>
        <dbReference type="EMBL" id="PSN84381.1"/>
    </source>
</evidence>
<dbReference type="AlphaFoldDB" id="A0A2R6ADB2"/>
<dbReference type="PANTHER" id="PTHR33295:SF19">
    <property type="entry name" value="ARCHAEAL ATPASE"/>
    <property type="match status" value="1"/>
</dbReference>
<comment type="caution">
    <text evidence="2">The sequence shown here is derived from an EMBL/GenBank/DDBJ whole genome shotgun (WGS) entry which is preliminary data.</text>
</comment>
<dbReference type="PANTHER" id="PTHR33295">
    <property type="entry name" value="ATPASE"/>
    <property type="match status" value="1"/>
</dbReference>
<dbReference type="InterPro" id="IPR025420">
    <property type="entry name" value="DUF4143"/>
</dbReference>
<reference evidence="2 3" key="1">
    <citation type="submission" date="2017-04" db="EMBL/GenBank/DDBJ databases">
        <title>Novel microbial lineages endemic to geothermal iron-oxide mats fill important gaps in the evolutionary history of Archaea.</title>
        <authorList>
            <person name="Jay Z.J."/>
            <person name="Beam J.P."/>
            <person name="Dlakic M."/>
            <person name="Rusch D.B."/>
            <person name="Kozubal M.A."/>
            <person name="Inskeep W.P."/>
        </authorList>
    </citation>
    <scope>NUCLEOTIDE SEQUENCE [LARGE SCALE GENOMIC DNA]</scope>
    <source>
        <strain evidence="2">OSP_D</strain>
    </source>
</reference>
<gene>
    <name evidence="2" type="ORF">B9Q01_01475</name>
</gene>
<sequence length="216" mass="25891">MLFCQFLFDRFITKDVVLRCRTKKNMWELANFLAENIGREISTRRLGNTSLSHQTVNNYLDCLGNSFLFLILKKFTGKTLEKYSLPRKVYLIDPAIYVNLTGREELGRMMENATLIELLRVKHYYFRPFDIYYYKEKDYEVDFVLSGAVNEAIQVTYDQELREREIKALEKFSERFKEFGLKIITWDREGVEELRNGKKVSLIPLWKFLLYSYKYV</sequence>
<feature type="domain" description="DUF4143" evidence="1">
    <location>
        <begin position="21"/>
        <end position="149"/>
    </location>
</feature>